<dbReference type="EMBL" id="JACPUR010000013">
    <property type="protein sequence ID" value="MBI3126772.1"/>
    <property type="molecule type" value="Genomic_DNA"/>
</dbReference>
<evidence type="ECO:0000256" key="1">
    <source>
        <dbReference type="ARBA" id="ARBA00001933"/>
    </source>
</evidence>
<reference evidence="6" key="1">
    <citation type="submission" date="2020-07" db="EMBL/GenBank/DDBJ databases">
        <title>Huge and variable diversity of episymbiotic CPR bacteria and DPANN archaea in groundwater ecosystems.</title>
        <authorList>
            <person name="He C.Y."/>
            <person name="Keren R."/>
            <person name="Whittaker M."/>
            <person name="Farag I.F."/>
            <person name="Doudna J."/>
            <person name="Cate J.H.D."/>
            <person name="Banfield J.F."/>
        </authorList>
    </citation>
    <scope>NUCLEOTIDE SEQUENCE</scope>
    <source>
        <strain evidence="6">NC_groundwater_763_Ag_S-0.2um_68_21</strain>
    </source>
</reference>
<evidence type="ECO:0000256" key="2">
    <source>
        <dbReference type="ARBA" id="ARBA00010869"/>
    </source>
</evidence>
<dbReference type="InterPro" id="IPR001926">
    <property type="entry name" value="TrpB-like_PALP"/>
</dbReference>
<feature type="domain" description="Tryptophan synthase beta chain-like PALP" evidence="5">
    <location>
        <begin position="17"/>
        <end position="306"/>
    </location>
</feature>
<evidence type="ECO:0000313" key="6">
    <source>
        <dbReference type="EMBL" id="MBI3126772.1"/>
    </source>
</evidence>
<dbReference type="GO" id="GO:0009097">
    <property type="term" value="P:isoleucine biosynthetic process"/>
    <property type="evidence" value="ECO:0007669"/>
    <property type="project" value="TreeGrafter"/>
</dbReference>
<dbReference type="SUPFAM" id="SSF53686">
    <property type="entry name" value="Tryptophan synthase beta subunit-like PLP-dependent enzymes"/>
    <property type="match status" value="1"/>
</dbReference>
<gene>
    <name evidence="6" type="ORF">HYZ11_04120</name>
</gene>
<dbReference type="CDD" id="cd01562">
    <property type="entry name" value="Thr-dehyd"/>
    <property type="match status" value="1"/>
</dbReference>
<proteinExistence type="inferred from homology"/>
<comment type="cofactor">
    <cofactor evidence="1">
        <name>pyridoxal 5'-phosphate</name>
        <dbReference type="ChEBI" id="CHEBI:597326"/>
    </cofactor>
</comment>
<evidence type="ECO:0000256" key="4">
    <source>
        <dbReference type="ARBA" id="ARBA00023239"/>
    </source>
</evidence>
<dbReference type="GO" id="GO:0006567">
    <property type="term" value="P:L-threonine catabolic process"/>
    <property type="evidence" value="ECO:0007669"/>
    <property type="project" value="TreeGrafter"/>
</dbReference>
<dbReference type="Gene3D" id="3.40.50.1100">
    <property type="match status" value="2"/>
</dbReference>
<dbReference type="Proteomes" id="UP000782312">
    <property type="component" value="Unassembled WGS sequence"/>
</dbReference>
<dbReference type="GO" id="GO:0004794">
    <property type="term" value="F:threonine deaminase activity"/>
    <property type="evidence" value="ECO:0007669"/>
    <property type="project" value="TreeGrafter"/>
</dbReference>
<keyword evidence="3" id="KW-0663">Pyridoxal phosphate</keyword>
<evidence type="ECO:0000259" key="5">
    <source>
        <dbReference type="Pfam" id="PF00291"/>
    </source>
</evidence>
<dbReference type="Pfam" id="PF00291">
    <property type="entry name" value="PALP"/>
    <property type="match status" value="1"/>
</dbReference>
<dbReference type="AlphaFoldDB" id="A0A932HWZ3"/>
<evidence type="ECO:0000313" key="7">
    <source>
        <dbReference type="Proteomes" id="UP000782312"/>
    </source>
</evidence>
<organism evidence="6 7">
    <name type="scientific">Tectimicrobiota bacterium</name>
    <dbReference type="NCBI Taxonomy" id="2528274"/>
    <lineage>
        <taxon>Bacteria</taxon>
        <taxon>Pseudomonadati</taxon>
        <taxon>Nitrospinota/Tectimicrobiota group</taxon>
        <taxon>Candidatus Tectimicrobiota</taxon>
    </lineage>
</organism>
<dbReference type="InterPro" id="IPR036052">
    <property type="entry name" value="TrpB-like_PALP_sf"/>
</dbReference>
<sequence>MAELITLQEIEDARARISPLVRWTPLTPFALRPEEAGRETLFLKQENQQITGAYKPRGAFHIVRSLAPEERARGVVMCSSGNFGQAFALAGREHGVKVAVVMMKKASPFKVEAVRRVGGEVVFSENDPMARKPMMRRVAEERGMIAIDASEDRRTPIGHASAGMEILDDMPGVDTIVCPCSSGGLIAGVASAAKLRNPKIRVVGAQPVGAAAIYHSLQAGKLLTMDHWDSMADGLSATRPSEFPFAHIQARVDEVVLVTEEEIAEAFRQLLFRGKVLAEGAGAVPVAACLAGQVKAKGKIVAVVSGGNLTPELVRTLVAGGVPAAAAVGG</sequence>
<evidence type="ECO:0000256" key="3">
    <source>
        <dbReference type="ARBA" id="ARBA00022898"/>
    </source>
</evidence>
<comment type="similarity">
    <text evidence="2">Belongs to the serine/threonine dehydratase family.</text>
</comment>
<comment type="caution">
    <text evidence="6">The sequence shown here is derived from an EMBL/GenBank/DDBJ whole genome shotgun (WGS) entry which is preliminary data.</text>
</comment>
<dbReference type="InterPro" id="IPR050147">
    <property type="entry name" value="Ser/Thr_Dehydratase"/>
</dbReference>
<dbReference type="PANTHER" id="PTHR48078">
    <property type="entry name" value="THREONINE DEHYDRATASE, MITOCHONDRIAL-RELATED"/>
    <property type="match status" value="1"/>
</dbReference>
<dbReference type="FunFam" id="3.40.50.1100:FF:000005">
    <property type="entry name" value="Threonine dehydratase catabolic"/>
    <property type="match status" value="1"/>
</dbReference>
<accession>A0A932HWZ3</accession>
<protein>
    <submittedName>
        <fullName evidence="6">Threonine/serine dehydratase</fullName>
    </submittedName>
</protein>
<dbReference type="PANTHER" id="PTHR48078:SF6">
    <property type="entry name" value="L-THREONINE DEHYDRATASE CATABOLIC TDCB"/>
    <property type="match status" value="1"/>
</dbReference>
<dbReference type="GO" id="GO:0003941">
    <property type="term" value="F:L-serine ammonia-lyase activity"/>
    <property type="evidence" value="ECO:0007669"/>
    <property type="project" value="TreeGrafter"/>
</dbReference>
<name>A0A932HWZ3_UNCTE</name>
<dbReference type="GO" id="GO:0006565">
    <property type="term" value="P:L-serine catabolic process"/>
    <property type="evidence" value="ECO:0007669"/>
    <property type="project" value="TreeGrafter"/>
</dbReference>
<keyword evidence="4" id="KW-0456">Lyase</keyword>